<dbReference type="InterPro" id="IPR031325">
    <property type="entry name" value="RHS_repeat"/>
</dbReference>
<dbReference type="InterPro" id="IPR006530">
    <property type="entry name" value="YD"/>
</dbReference>
<evidence type="ECO:0000313" key="4">
    <source>
        <dbReference type="EMBL" id="KPU44235.1"/>
    </source>
</evidence>
<evidence type="ECO:0000259" key="2">
    <source>
        <dbReference type="Pfam" id="PF20148"/>
    </source>
</evidence>
<dbReference type="GO" id="GO:0016787">
    <property type="term" value="F:hydrolase activity"/>
    <property type="evidence" value="ECO:0007669"/>
    <property type="project" value="UniProtKB-KW"/>
</dbReference>
<feature type="domain" description="Teneurin-like YD-shell" evidence="3">
    <location>
        <begin position="1118"/>
        <end position="1241"/>
    </location>
</feature>
<dbReference type="InterPro" id="IPR008979">
    <property type="entry name" value="Galactose-bd-like_sf"/>
</dbReference>
<dbReference type="PATRIC" id="fig|36849.3.peg.2535"/>
<feature type="domain" description="DUF6531" evidence="2">
    <location>
        <begin position="154"/>
        <end position="224"/>
    </location>
</feature>
<sequence>MRTRSLIRFADIPQGNIVTDAVLSIYKYTTSNVATETLIARRITSAWSGNVTWATQPTVDETYDETQAGFANVAGNHTGWVNFNVWSIVKGWVNGDLPNYGFMIQHNNEYNPLFFYYSSESPTGFGPLLSLTYITDEIGLNPYWSYANIEAGAVNTFNGNLVSSVADFSLPGRGMPISITRTYNSRGNLNGIFGNKWFSNLDMQLVMESWGVVLIDSAGTERPFMLKSDGLTYAAPSSYPVQLYKETSGGTTVYRVQEAYSENSTYQTKLPSLTFNSNGKLTQLNDGKGNTTTITRVLQIIFITDPSGRSATLTLNSSGYVNQIITSAEPGKIKASYVYNNGYLTSVTYDNSPYTAATVNYEWKDGRLSSLSDKNGNKKYINYDGSNQVISIGTKNMLSNPSLEASADNIAPDNWMTVVNNDNGSVKIGSIAKYGKNGLNITSVNKPGAGMSYLYAYQDVSVKPGTAYSFSAYIKTSNLAGKAFIQVEQLDASGNHISWLDTRGTSITGTNSNWENRAINFTAASNAATARLYLETEHDASHFGGSAYFDGAQFELGLTAGDFEGHTDFRYGMDNGVKSSWVTTPVGELVQYKSYNYGTPAAVIVDPKEPGKDKSEMTLDWDASDRLRSITTPEQVKAVSGKKYSYQYDAVGNMIKSTDPLDRETSMDYYFNHLKELTQADGNKVQHVWDPVNLNRETSTNQTLNSNAYSYDSENLTLQSNLLGIADNRVLNSNFENLSGDQPVDWSANTPAGTIANKIEYDNTKESNVLHINPGSNYTAYQTTTEYINLTTNGIPDYFTISGDVKAGQLGSAEGPALRIIWYRETVDANGVRTYTALGDYKIPNIRSTEWQRYTGTVESPQQATHARVQAVVYGANNNGYFDNIQLEKSQLSRGYNFIENSSFERGNLKWALTGNASIVNAPGGYSGDYYAKISHSTTGNSYFESQTVIPVKHGEVYTLLGYIETSGIVVDSGNGGAFLYADYYDSSNNYLGNDSTEYIKETSGWTKYALILEPPVNSARVKILLRMYNAKGDAYFDNIRLSPGRLAITNSYDANKNYITSTVDQLNNEITIQSNPYGLPAEITAPGGESISYTYDGQGRMRTATDNANNTATYSRDANGNVTNVKLEAGVETYNNTTFTYDVHNNVKTEEDALNNTTSFYYDETGRLIKTVNPNNSTAERSYNSYGDLEEVDLSTGQTYNYEYDLEGRLTTSVTPGSSNTNYQFDEVGNLTGQVQKDGNNNILTTISAPDTDMYSEQDQLLGFKMTHKSYTSYPIEYNFSYTRSGLVNSVTGDGKNFGFNFDEGNNLVARQNSNNTKDKFTYNESNKVSGIQTVDNNNNVKWSSRFEYNSDGRITGITGNGPGNPSSSYTYNNGTEKLNRLTNAVINDGSAHTFNYYYDAAGNITSMSVANGNGTISTVTFNYDGDNRITGNSDFAYDNNGNLIKAKLKGTVYQYSYDALNRLTQVKNSSGTVIASYTYDGEGRRLTKTANGETITYHYFGGQLLYETSSNYVSGNIRALYIRTPQGKLLAVSTNYSIGSTINNFYYYHYNGHGDVTVVTDSSGNVYRQYVYDPYGNIISVKDGSGNTVDINNDTGFEHAYTYAGYRYDKESGLYFLNSRYYAAGIGRFLTKDIIAGDLSNPKSLNRYAYAYGEPANLKDTSGYDPIAAYVSHEQWIEYSGYSKKSDKGHAFTTGNGKGYSVAPEKLTPQIEYIIKHYNLGNAEEIAENNRNMTKIFITDYISELASGLIKYSVLGGVVYKNIYMKTKKHSVAGQSAINTILIEHNINYFTDIPDRLLGLIDMIRERLDRLFNQVM</sequence>
<dbReference type="STRING" id="36849.OXPF_24030"/>
<dbReference type="RefSeq" id="WP_054875419.1">
    <property type="nucleotide sequence ID" value="NZ_LKET01000032.1"/>
</dbReference>
<dbReference type="InterPro" id="IPR022385">
    <property type="entry name" value="Rhs_assc_core"/>
</dbReference>
<accession>A0A0P8W6B7</accession>
<keyword evidence="1" id="KW-0677">Repeat</keyword>
<name>A0A0P8W6B7_9CLOT</name>
<dbReference type="Pfam" id="PF20148">
    <property type="entry name" value="DUF6531"/>
    <property type="match status" value="1"/>
</dbReference>
<dbReference type="InterPro" id="IPR056823">
    <property type="entry name" value="TEN-like_YD-shell"/>
</dbReference>
<feature type="domain" description="Teneurin-like YD-shell" evidence="3">
    <location>
        <begin position="1339"/>
        <end position="1654"/>
    </location>
</feature>
<dbReference type="EC" id="3.1.-.-" evidence="4"/>
<evidence type="ECO:0000256" key="1">
    <source>
        <dbReference type="ARBA" id="ARBA00022737"/>
    </source>
</evidence>
<dbReference type="PANTHER" id="PTHR32305:SF15">
    <property type="entry name" value="PROTEIN RHSA-RELATED"/>
    <property type="match status" value="1"/>
</dbReference>
<dbReference type="Pfam" id="PF05593">
    <property type="entry name" value="RHS_repeat"/>
    <property type="match status" value="1"/>
</dbReference>
<reference evidence="4 5" key="1">
    <citation type="submission" date="2015-09" db="EMBL/GenBank/DDBJ databases">
        <title>Genome sequence of Oxobacter pfennigii DSM 3222.</title>
        <authorList>
            <person name="Poehlein A."/>
            <person name="Bengelsdorf F.R."/>
            <person name="Schiel-Bengelsdorf B."/>
            <person name="Duerre P."/>
            <person name="Daniel R."/>
        </authorList>
    </citation>
    <scope>NUCLEOTIDE SEQUENCE [LARGE SCALE GENOMIC DNA]</scope>
    <source>
        <strain evidence="4 5">DSM 3222</strain>
    </source>
</reference>
<proteinExistence type="predicted"/>
<dbReference type="OrthoDB" id="9771173at2"/>
<comment type="caution">
    <text evidence="4">The sequence shown here is derived from an EMBL/GenBank/DDBJ whole genome shotgun (WGS) entry which is preliminary data.</text>
</comment>
<keyword evidence="4" id="KW-0378">Hydrolase</keyword>
<dbReference type="NCBIfam" id="TIGR03696">
    <property type="entry name" value="Rhs_assc_core"/>
    <property type="match status" value="1"/>
</dbReference>
<dbReference type="SUPFAM" id="SSF49785">
    <property type="entry name" value="Galactose-binding domain-like"/>
    <property type="match status" value="1"/>
</dbReference>
<evidence type="ECO:0000313" key="5">
    <source>
        <dbReference type="Proteomes" id="UP000050326"/>
    </source>
</evidence>
<organism evidence="4 5">
    <name type="scientific">Oxobacter pfennigii</name>
    <dbReference type="NCBI Taxonomy" id="36849"/>
    <lineage>
        <taxon>Bacteria</taxon>
        <taxon>Bacillati</taxon>
        <taxon>Bacillota</taxon>
        <taxon>Clostridia</taxon>
        <taxon>Eubacteriales</taxon>
        <taxon>Clostridiaceae</taxon>
        <taxon>Oxobacter</taxon>
    </lineage>
</organism>
<dbReference type="NCBIfam" id="TIGR01643">
    <property type="entry name" value="YD_repeat_2x"/>
    <property type="match status" value="3"/>
</dbReference>
<protein>
    <submittedName>
        <fullName evidence="4">tRNA(Glu)-specific nuclease WapA</fullName>
        <ecNumber evidence="4">3.1.-.-</ecNumber>
    </submittedName>
</protein>
<dbReference type="Proteomes" id="UP000050326">
    <property type="component" value="Unassembled WGS sequence"/>
</dbReference>
<dbReference type="Gene3D" id="2.60.120.260">
    <property type="entry name" value="Galactose-binding domain-like"/>
    <property type="match status" value="3"/>
</dbReference>
<gene>
    <name evidence="4" type="primary">wapA_5</name>
    <name evidence="4" type="ORF">OXPF_24030</name>
</gene>
<dbReference type="PANTHER" id="PTHR32305">
    <property type="match status" value="1"/>
</dbReference>
<dbReference type="InterPro" id="IPR050708">
    <property type="entry name" value="T6SS_VgrG/RHS"/>
</dbReference>
<keyword evidence="5" id="KW-1185">Reference proteome</keyword>
<dbReference type="EMBL" id="LKET01000032">
    <property type="protein sequence ID" value="KPU44235.1"/>
    <property type="molecule type" value="Genomic_DNA"/>
</dbReference>
<dbReference type="NCBIfam" id="NF033679">
    <property type="entry name" value="DNRLRE_dom"/>
    <property type="match status" value="1"/>
</dbReference>
<dbReference type="Pfam" id="PF25023">
    <property type="entry name" value="TEN_YD-shell"/>
    <property type="match status" value="2"/>
</dbReference>
<evidence type="ECO:0000259" key="3">
    <source>
        <dbReference type="Pfam" id="PF25023"/>
    </source>
</evidence>
<dbReference type="InterPro" id="IPR045351">
    <property type="entry name" value="DUF6531"/>
</dbReference>
<dbReference type="Gene3D" id="2.180.10.10">
    <property type="entry name" value="RHS repeat-associated core"/>
    <property type="match status" value="2"/>
</dbReference>